<keyword evidence="4" id="KW-0238">DNA-binding</keyword>
<evidence type="ECO:0000256" key="2">
    <source>
        <dbReference type="ARBA" id="ARBA00022457"/>
    </source>
</evidence>
<dbReference type="Pfam" id="PF00817">
    <property type="entry name" value="IMS"/>
    <property type="match status" value="1"/>
</dbReference>
<feature type="site" description="Substrate discrimination" evidence="4">
    <location>
        <position position="15"/>
    </location>
</feature>
<comment type="similarity">
    <text evidence="1 4">Belongs to the DNA polymerase type-Y family.</text>
</comment>
<keyword evidence="4 6" id="KW-0548">Nucleotidyltransferase</keyword>
<dbReference type="Gene3D" id="3.30.1490.100">
    <property type="entry name" value="DNA polymerase, Y-family, little finger domain"/>
    <property type="match status" value="1"/>
</dbReference>
<evidence type="ECO:0000259" key="5">
    <source>
        <dbReference type="PROSITE" id="PS50173"/>
    </source>
</evidence>
<keyword evidence="4" id="KW-0479">Metal-binding</keyword>
<dbReference type="CDD" id="cd03586">
    <property type="entry name" value="PolY_Pol_IV_kappa"/>
    <property type="match status" value="1"/>
</dbReference>
<feature type="binding site" evidence="4">
    <location>
        <position position="10"/>
    </location>
    <ligand>
        <name>Mg(2+)</name>
        <dbReference type="ChEBI" id="CHEBI:18420"/>
    </ligand>
</feature>
<keyword evidence="4" id="KW-0460">Magnesium</keyword>
<dbReference type="PANTHER" id="PTHR11076:SF33">
    <property type="entry name" value="DNA POLYMERASE KAPPA"/>
    <property type="match status" value="1"/>
</dbReference>
<dbReference type="Gene3D" id="3.40.1170.60">
    <property type="match status" value="1"/>
</dbReference>
<feature type="active site" evidence="4">
    <location>
        <position position="105"/>
    </location>
</feature>
<evidence type="ECO:0000256" key="3">
    <source>
        <dbReference type="ARBA" id="ARBA00022932"/>
    </source>
</evidence>
<feature type="domain" description="UmuC" evidence="5">
    <location>
        <begin position="6"/>
        <end position="186"/>
    </location>
</feature>
<dbReference type="Gene3D" id="3.30.70.270">
    <property type="match status" value="1"/>
</dbReference>
<keyword evidence="4" id="KW-0227">DNA damage</keyword>
<dbReference type="SUPFAM" id="SSF56672">
    <property type="entry name" value="DNA/RNA polymerases"/>
    <property type="match status" value="1"/>
</dbReference>
<proteinExistence type="inferred from homology"/>
<accession>A0ABY5UZ49</accession>
<comment type="catalytic activity">
    <reaction evidence="4">
        <text>DNA(n) + a 2'-deoxyribonucleoside 5'-triphosphate = DNA(n+1) + diphosphate</text>
        <dbReference type="Rhea" id="RHEA:22508"/>
        <dbReference type="Rhea" id="RHEA-COMP:17339"/>
        <dbReference type="Rhea" id="RHEA-COMP:17340"/>
        <dbReference type="ChEBI" id="CHEBI:33019"/>
        <dbReference type="ChEBI" id="CHEBI:61560"/>
        <dbReference type="ChEBI" id="CHEBI:173112"/>
        <dbReference type="EC" id="2.7.7.7"/>
    </reaction>
</comment>
<dbReference type="NCBIfam" id="NF002677">
    <property type="entry name" value="PRK02406.1"/>
    <property type="match status" value="1"/>
</dbReference>
<dbReference type="InterPro" id="IPR022880">
    <property type="entry name" value="DNApol_IV"/>
</dbReference>
<keyword evidence="4" id="KW-0963">Cytoplasm</keyword>
<dbReference type="SUPFAM" id="SSF100879">
    <property type="entry name" value="Lesion bypass DNA polymerase (Y-family), little finger domain"/>
    <property type="match status" value="1"/>
</dbReference>
<dbReference type="InterPro" id="IPR043502">
    <property type="entry name" value="DNA/RNA_pol_sf"/>
</dbReference>
<comment type="cofactor">
    <cofactor evidence="4">
        <name>Mg(2+)</name>
        <dbReference type="ChEBI" id="CHEBI:18420"/>
    </cofactor>
    <text evidence="4">Binds 2 magnesium ions per subunit.</text>
</comment>
<dbReference type="Proteomes" id="UP001059295">
    <property type="component" value="Chromosome"/>
</dbReference>
<keyword evidence="4" id="KW-0235">DNA replication</keyword>
<dbReference type="InterPro" id="IPR036775">
    <property type="entry name" value="DNA_pol_Y-fam_lit_finger_sf"/>
</dbReference>
<dbReference type="HAMAP" id="MF_01113">
    <property type="entry name" value="DNApol_IV"/>
    <property type="match status" value="1"/>
</dbReference>
<dbReference type="GO" id="GO:0003887">
    <property type="term" value="F:DNA-directed DNA polymerase activity"/>
    <property type="evidence" value="ECO:0007669"/>
    <property type="project" value="UniProtKB-EC"/>
</dbReference>
<keyword evidence="3 4" id="KW-0239">DNA-directed DNA polymerase</keyword>
<sequence length="360" mass="40490">MPERKIIHIDMDAFYASVEQRDHPEYRGRPLVVGRAEGRGVVAAASYEARQYGIRSAMPSVRAVRLCPDLIFVPGRMEVYRSVSAQIHRIFHEYTDLVEPLALDEAFLDVTENKVGLALAVDVARAIRRRIRDELGLVASAGVSYNKFLAKVASDYRKPDGLCTIHPDRAAAFIARLPIEAFWGVGRVTARRMHELGIRSGADLRAQPLDFLVERFGKAGRLYHQFAQGIDLRPVCPTRVRKSVGCESTFESDRVTLGEMSEELYALSARLRRRLERAAFRGHTLTLKVKFADFRQITRSLSPGEELSASSGLFPLAERLLRESGVPGRPVRLLGLSVSNPAQDLPPEQHELYRQLRLEF</sequence>
<evidence type="ECO:0000256" key="1">
    <source>
        <dbReference type="ARBA" id="ARBA00010945"/>
    </source>
</evidence>
<evidence type="ECO:0000313" key="6">
    <source>
        <dbReference type="EMBL" id="UWN57225.1"/>
    </source>
</evidence>
<dbReference type="EMBL" id="CP102294">
    <property type="protein sequence ID" value="UWN57225.1"/>
    <property type="molecule type" value="Genomic_DNA"/>
</dbReference>
<evidence type="ECO:0000313" key="7">
    <source>
        <dbReference type="Proteomes" id="UP001059295"/>
    </source>
</evidence>
<organism evidence="6 7">
    <name type="scientific">Alistipes ihumii AP11</name>
    <dbReference type="NCBI Taxonomy" id="1211813"/>
    <lineage>
        <taxon>Bacteria</taxon>
        <taxon>Pseudomonadati</taxon>
        <taxon>Bacteroidota</taxon>
        <taxon>Bacteroidia</taxon>
        <taxon>Bacteroidales</taxon>
        <taxon>Rikenellaceae</taxon>
        <taxon>Alistipes</taxon>
    </lineage>
</organism>
<dbReference type="InterPro" id="IPR001126">
    <property type="entry name" value="UmuC"/>
</dbReference>
<evidence type="ECO:0000256" key="4">
    <source>
        <dbReference type="HAMAP-Rule" id="MF_01113"/>
    </source>
</evidence>
<comment type="function">
    <text evidence="4">Poorly processive, error-prone DNA polymerase involved in untargeted mutagenesis. Copies undamaged DNA at stalled replication forks, which arise in vivo from mismatched or misaligned primer ends. These misaligned primers can be extended by PolIV. Exhibits no 3'-5' exonuclease (proofreading) activity. May be involved in translesional synthesis, in conjunction with the beta clamp from PolIII.</text>
</comment>
<dbReference type="InterPro" id="IPR017961">
    <property type="entry name" value="DNA_pol_Y-fam_little_finger"/>
</dbReference>
<comment type="subunit">
    <text evidence="4">Monomer.</text>
</comment>
<dbReference type="InterPro" id="IPR050116">
    <property type="entry name" value="DNA_polymerase-Y"/>
</dbReference>
<dbReference type="PANTHER" id="PTHR11076">
    <property type="entry name" value="DNA REPAIR POLYMERASE UMUC / TRANSFERASE FAMILY MEMBER"/>
    <property type="match status" value="1"/>
</dbReference>
<gene>
    <name evidence="4 6" type="primary">dinB</name>
    <name evidence="6" type="ORF">NQ491_00140</name>
</gene>
<dbReference type="RefSeq" id="WP_019245402.1">
    <property type="nucleotide sequence ID" value="NZ_CAPH01000007.1"/>
</dbReference>
<name>A0ABY5UZ49_9BACT</name>
<dbReference type="GeneID" id="82890096"/>
<dbReference type="InterPro" id="IPR024728">
    <property type="entry name" value="PolY_HhH_motif"/>
</dbReference>
<comment type="subcellular location">
    <subcellularLocation>
        <location evidence="4">Cytoplasm</location>
    </subcellularLocation>
</comment>
<keyword evidence="4" id="KW-0234">DNA repair</keyword>
<feature type="binding site" evidence="4">
    <location>
        <position position="104"/>
    </location>
    <ligand>
        <name>Mg(2+)</name>
        <dbReference type="ChEBI" id="CHEBI:18420"/>
    </ligand>
</feature>
<dbReference type="EC" id="2.7.7.7" evidence="4"/>
<protein>
    <recommendedName>
        <fullName evidence="4">DNA polymerase IV</fullName>
        <shortName evidence="4">Pol IV</shortName>
        <ecNumber evidence="4">2.7.7.7</ecNumber>
    </recommendedName>
</protein>
<dbReference type="Gene3D" id="1.10.150.20">
    <property type="entry name" value="5' to 3' exonuclease, C-terminal subdomain"/>
    <property type="match status" value="1"/>
</dbReference>
<keyword evidence="7" id="KW-1185">Reference proteome</keyword>
<keyword evidence="4 6" id="KW-0808">Transferase</keyword>
<reference evidence="6" key="1">
    <citation type="journal article" date="2022" name="Cell">
        <title>Design, construction, and in vivo augmentation of a complex gut microbiome.</title>
        <authorList>
            <person name="Cheng A.G."/>
            <person name="Ho P.Y."/>
            <person name="Aranda-Diaz A."/>
            <person name="Jain S."/>
            <person name="Yu F.B."/>
            <person name="Meng X."/>
            <person name="Wang M."/>
            <person name="Iakiviak M."/>
            <person name="Nagashima K."/>
            <person name="Zhao A."/>
            <person name="Murugkar P."/>
            <person name="Patil A."/>
            <person name="Atabakhsh K."/>
            <person name="Weakley A."/>
            <person name="Yan J."/>
            <person name="Brumbaugh A.R."/>
            <person name="Higginbottom S."/>
            <person name="Dimas A."/>
            <person name="Shiver A.L."/>
            <person name="Deutschbauer A."/>
            <person name="Neff N."/>
            <person name="Sonnenburg J.L."/>
            <person name="Huang K.C."/>
            <person name="Fischbach M.A."/>
        </authorList>
    </citation>
    <scope>NUCLEOTIDE SEQUENCE</scope>
    <source>
        <strain evidence="6">AP11</strain>
    </source>
</reference>
<keyword evidence="2 4" id="KW-0515">Mutator protein</keyword>
<dbReference type="InterPro" id="IPR043128">
    <property type="entry name" value="Rev_trsase/Diguanyl_cyclase"/>
</dbReference>
<dbReference type="Pfam" id="PF11799">
    <property type="entry name" value="IMS_C"/>
    <property type="match status" value="1"/>
</dbReference>
<dbReference type="Pfam" id="PF11798">
    <property type="entry name" value="IMS_HHH"/>
    <property type="match status" value="1"/>
</dbReference>
<dbReference type="PROSITE" id="PS50173">
    <property type="entry name" value="UMUC"/>
    <property type="match status" value="1"/>
</dbReference>